<name>A0AAN7VYK5_9PEZI</name>
<accession>A0AAN7VYK5</accession>
<dbReference type="AlphaFoldDB" id="A0AAN7VYK5"/>
<evidence type="ECO:0000256" key="1">
    <source>
        <dbReference type="SAM" id="MobiDB-lite"/>
    </source>
</evidence>
<feature type="region of interest" description="Disordered" evidence="1">
    <location>
        <begin position="1"/>
        <end position="22"/>
    </location>
</feature>
<dbReference type="EMBL" id="JAVRQU010000020">
    <property type="protein sequence ID" value="KAK5691868.1"/>
    <property type="molecule type" value="Genomic_DNA"/>
</dbReference>
<comment type="caution">
    <text evidence="2">The sequence shown here is derived from an EMBL/GenBank/DDBJ whole genome shotgun (WGS) entry which is preliminary data.</text>
</comment>
<organism evidence="2 3">
    <name type="scientific">Elasticomyces elasticus</name>
    <dbReference type="NCBI Taxonomy" id="574655"/>
    <lineage>
        <taxon>Eukaryota</taxon>
        <taxon>Fungi</taxon>
        <taxon>Dikarya</taxon>
        <taxon>Ascomycota</taxon>
        <taxon>Pezizomycotina</taxon>
        <taxon>Dothideomycetes</taxon>
        <taxon>Dothideomycetidae</taxon>
        <taxon>Mycosphaerellales</taxon>
        <taxon>Teratosphaeriaceae</taxon>
        <taxon>Elasticomyces</taxon>
    </lineage>
</organism>
<protein>
    <submittedName>
        <fullName evidence="2">Uncharacterized protein</fullName>
    </submittedName>
</protein>
<gene>
    <name evidence="2" type="ORF">LTR97_011039</name>
</gene>
<proteinExistence type="predicted"/>
<reference evidence="2" key="1">
    <citation type="submission" date="2023-08" db="EMBL/GenBank/DDBJ databases">
        <title>Black Yeasts Isolated from many extreme environments.</title>
        <authorList>
            <person name="Coleine C."/>
            <person name="Stajich J.E."/>
            <person name="Selbmann L."/>
        </authorList>
    </citation>
    <scope>NUCLEOTIDE SEQUENCE</scope>
    <source>
        <strain evidence="2">CCFEE 5810</strain>
    </source>
</reference>
<evidence type="ECO:0000313" key="2">
    <source>
        <dbReference type="EMBL" id="KAK5691868.1"/>
    </source>
</evidence>
<sequence length="252" mass="28573">MARATPIHFHDGEQETDLHGSGIDTTDITQMVHNVDGSVASEPAPHKTTRCYLLEIPPELRLRIYGYVFEDNYEPDFVIWPCGKMRRDPNKGPPAHFSALLKTCSLVAQETAPVLYHDRIFIIHIVDNDPAYTSQQHNYGDLRPVNECSWFQYLQSLKIYIDSGSSTISSVTQNVRLVLAKQPKNQKATYLHLDIQKLGEGEGDPLYKALTRMSFSSDAFITHWLGRSKKIVSKEVLDRFQQGSADALHLFL</sequence>
<dbReference type="Proteomes" id="UP001310594">
    <property type="component" value="Unassembled WGS sequence"/>
</dbReference>
<feature type="compositionally biased region" description="Basic and acidic residues" evidence="1">
    <location>
        <begin position="8"/>
        <end position="18"/>
    </location>
</feature>
<evidence type="ECO:0000313" key="3">
    <source>
        <dbReference type="Proteomes" id="UP001310594"/>
    </source>
</evidence>